<dbReference type="PANTHER" id="PTHR24027">
    <property type="entry name" value="CADHERIN-23"/>
    <property type="match status" value="1"/>
</dbReference>
<dbReference type="InterPro" id="IPR020894">
    <property type="entry name" value="Cadherin_CS"/>
</dbReference>
<dbReference type="GO" id="GO:0045296">
    <property type="term" value="F:cadherin binding"/>
    <property type="evidence" value="ECO:0007669"/>
    <property type="project" value="TreeGrafter"/>
</dbReference>
<reference evidence="9" key="1">
    <citation type="submission" date="2013-05" db="EMBL/GenBank/DDBJ databases">
        <authorList>
            <person name="Yim A.K.Y."/>
            <person name="Chan T.F."/>
            <person name="Ji K.M."/>
            <person name="Liu X.Y."/>
            <person name="Zhou J.W."/>
            <person name="Li R.Q."/>
            <person name="Yang K.Y."/>
            <person name="Li J."/>
            <person name="Li M."/>
            <person name="Law P.T.W."/>
            <person name="Wu Y.L."/>
            <person name="Cai Z.L."/>
            <person name="Qin H."/>
            <person name="Bao Y."/>
            <person name="Leung R.K.K."/>
            <person name="Ng P.K.S."/>
            <person name="Zou J."/>
            <person name="Zhong X.J."/>
            <person name="Ran P.X."/>
            <person name="Zhong N.S."/>
            <person name="Liu Z.G."/>
            <person name="Tsui S.K.W."/>
        </authorList>
    </citation>
    <scope>NUCLEOTIDE SEQUENCE</scope>
    <source>
        <strain evidence="9">Derf</strain>
        <tissue evidence="9">Whole organism</tissue>
    </source>
</reference>
<comment type="subcellular location">
    <subcellularLocation>
        <location evidence="1">Membrane</location>
    </subcellularLocation>
</comment>
<evidence type="ECO:0000256" key="2">
    <source>
        <dbReference type="ARBA" id="ARBA00022737"/>
    </source>
</evidence>
<dbReference type="InterPro" id="IPR039808">
    <property type="entry name" value="Cadherin"/>
</dbReference>
<reference evidence="9" key="2">
    <citation type="journal article" date="2022" name="Res Sq">
        <title>Comparative Genomics Reveals Insights into the Divergent Evolution of Astigmatic Mites and Household Pest Adaptations.</title>
        <authorList>
            <person name="Xiong Q."/>
            <person name="Wan A.T.-Y."/>
            <person name="Liu X.-Y."/>
            <person name="Fung C.S.-H."/>
            <person name="Xiao X."/>
            <person name="Malainual N."/>
            <person name="Hou J."/>
            <person name="Wang L."/>
            <person name="Wang M."/>
            <person name="Yang K."/>
            <person name="Cui Y."/>
            <person name="Leung E."/>
            <person name="Nong W."/>
            <person name="Shin S.-K."/>
            <person name="Au S."/>
            <person name="Jeong K.Y."/>
            <person name="Chew F.T."/>
            <person name="Hui J."/>
            <person name="Leung T.F."/>
            <person name="Tungtrongchitr A."/>
            <person name="Zhong N."/>
            <person name="Liu Z."/>
            <person name="Tsui S."/>
        </authorList>
    </citation>
    <scope>NUCLEOTIDE SEQUENCE</scope>
    <source>
        <strain evidence="9">Derf</strain>
        <tissue evidence="9">Whole organism</tissue>
    </source>
</reference>
<protein>
    <submittedName>
        <fullName evidence="9">Cadherin</fullName>
    </submittedName>
</protein>
<dbReference type="GO" id="GO:0007156">
    <property type="term" value="P:homophilic cell adhesion via plasma membrane adhesion molecules"/>
    <property type="evidence" value="ECO:0007669"/>
    <property type="project" value="InterPro"/>
</dbReference>
<feature type="compositionally biased region" description="Low complexity" evidence="6">
    <location>
        <begin position="789"/>
        <end position="805"/>
    </location>
</feature>
<evidence type="ECO:0000256" key="7">
    <source>
        <dbReference type="SAM" id="Phobius"/>
    </source>
</evidence>
<keyword evidence="7" id="KW-0812">Transmembrane</keyword>
<keyword evidence="4 7" id="KW-0472">Membrane</keyword>
<feature type="region of interest" description="Disordered" evidence="6">
    <location>
        <begin position="677"/>
        <end position="699"/>
    </location>
</feature>
<proteinExistence type="predicted"/>
<evidence type="ECO:0000313" key="10">
    <source>
        <dbReference type="Proteomes" id="UP000790347"/>
    </source>
</evidence>
<keyword evidence="3 5" id="KW-0106">Calcium</keyword>
<evidence type="ECO:0000313" key="9">
    <source>
        <dbReference type="EMBL" id="KAH9493368.1"/>
    </source>
</evidence>
<dbReference type="GO" id="GO:0016342">
    <property type="term" value="C:catenin complex"/>
    <property type="evidence" value="ECO:0007669"/>
    <property type="project" value="TreeGrafter"/>
</dbReference>
<keyword evidence="2" id="KW-0677">Repeat</keyword>
<dbReference type="InterPro" id="IPR002126">
    <property type="entry name" value="Cadherin-like_dom"/>
</dbReference>
<evidence type="ECO:0000259" key="8">
    <source>
        <dbReference type="PROSITE" id="PS50268"/>
    </source>
</evidence>
<dbReference type="Gene3D" id="2.60.40.60">
    <property type="entry name" value="Cadherins"/>
    <property type="match status" value="2"/>
</dbReference>
<feature type="domain" description="Cadherin" evidence="8">
    <location>
        <begin position="31"/>
        <end position="110"/>
    </location>
</feature>
<dbReference type="PROSITE" id="PS50268">
    <property type="entry name" value="CADHERIN_2"/>
    <property type="match status" value="2"/>
</dbReference>
<name>A0A922HGQ2_DERFA</name>
<dbReference type="Proteomes" id="UP000790347">
    <property type="component" value="Unassembled WGS sequence"/>
</dbReference>
<dbReference type="GO" id="GO:0016477">
    <property type="term" value="P:cell migration"/>
    <property type="evidence" value="ECO:0007669"/>
    <property type="project" value="TreeGrafter"/>
</dbReference>
<organism evidence="9 10">
    <name type="scientific">Dermatophagoides farinae</name>
    <name type="common">American house dust mite</name>
    <dbReference type="NCBI Taxonomy" id="6954"/>
    <lineage>
        <taxon>Eukaryota</taxon>
        <taxon>Metazoa</taxon>
        <taxon>Ecdysozoa</taxon>
        <taxon>Arthropoda</taxon>
        <taxon>Chelicerata</taxon>
        <taxon>Arachnida</taxon>
        <taxon>Acari</taxon>
        <taxon>Acariformes</taxon>
        <taxon>Sarcoptiformes</taxon>
        <taxon>Astigmata</taxon>
        <taxon>Psoroptidia</taxon>
        <taxon>Analgoidea</taxon>
        <taxon>Pyroglyphidae</taxon>
        <taxon>Dermatophagoidinae</taxon>
        <taxon>Dermatophagoides</taxon>
    </lineage>
</organism>
<feature type="non-terminal residue" evidence="9">
    <location>
        <position position="971"/>
    </location>
</feature>
<dbReference type="PRINTS" id="PR00205">
    <property type="entry name" value="CADHERIN"/>
</dbReference>
<dbReference type="GO" id="GO:0008013">
    <property type="term" value="F:beta-catenin binding"/>
    <property type="evidence" value="ECO:0007669"/>
    <property type="project" value="TreeGrafter"/>
</dbReference>
<dbReference type="GO" id="GO:0031175">
    <property type="term" value="P:neuron projection development"/>
    <property type="evidence" value="ECO:0007669"/>
    <property type="project" value="TreeGrafter"/>
</dbReference>
<accession>A0A922HGQ2</accession>
<evidence type="ECO:0000256" key="5">
    <source>
        <dbReference type="PROSITE-ProRule" id="PRU00043"/>
    </source>
</evidence>
<evidence type="ECO:0000256" key="4">
    <source>
        <dbReference type="ARBA" id="ARBA00023136"/>
    </source>
</evidence>
<dbReference type="EMBL" id="ASGP02000008">
    <property type="protein sequence ID" value="KAH9493368.1"/>
    <property type="molecule type" value="Genomic_DNA"/>
</dbReference>
<dbReference type="AlphaFoldDB" id="A0A922HGQ2"/>
<keyword evidence="10" id="KW-1185">Reference proteome</keyword>
<dbReference type="PROSITE" id="PS00232">
    <property type="entry name" value="CADHERIN_1"/>
    <property type="match status" value="1"/>
</dbReference>
<feature type="region of interest" description="Disordered" evidence="6">
    <location>
        <begin position="788"/>
        <end position="813"/>
    </location>
</feature>
<evidence type="ECO:0000256" key="1">
    <source>
        <dbReference type="ARBA" id="ARBA00004370"/>
    </source>
</evidence>
<dbReference type="SUPFAM" id="SSF49313">
    <property type="entry name" value="Cadherin-like"/>
    <property type="match status" value="2"/>
</dbReference>
<gene>
    <name evidence="9" type="primary">hmr-1_3</name>
    <name evidence="9" type="ORF">DERF_014120</name>
</gene>
<comment type="caution">
    <text evidence="9">The sequence shown here is derived from an EMBL/GenBank/DDBJ whole genome shotgun (WGS) entry which is preliminary data.</text>
</comment>
<dbReference type="Pfam" id="PF00028">
    <property type="entry name" value="Cadherin"/>
    <property type="match status" value="2"/>
</dbReference>
<dbReference type="SMART" id="SM00112">
    <property type="entry name" value="CA"/>
    <property type="match status" value="2"/>
</dbReference>
<feature type="domain" description="Cadherin" evidence="8">
    <location>
        <begin position="111"/>
        <end position="244"/>
    </location>
</feature>
<sequence>VKALMINDSNGSISTTTINQRKSGGSFAGGLMFILSGNGVDYEHPEQSKFAINTITGELFLIAPLDRDPPDGREQYRLTIQAEDERSEKINGSVLVIVRVRDINDNQPYFEQHEYHAQVRENLGTGIDVIRLQAIDRDPDSIIRYSIEVNRVNQDGELIFDIDELSGLVSTAVCCLDRESIGEYTIKICATDHAINGDQQTYHWSNNNNQQQQQQSSSLNQSSSSSCTNVKINVTDDNDEPPQFLRDYFYLTFLGASSSGIGSKHLSGINQLYAQHVQLRFPIQVPKLLLQIKSSTIDSNNNNNNETTSTTTTTTTMNVETLFWMFIKNETDSMMTNDKMDAKNRSTDNHHYHHYGVGHYTNLNKYFQCFISRMGAIRIQISEKFSRKYFYQTLIQEFEHYRQKLWNRFRQRYGDEFPHNLLHLKELIQLSEYVDIFIGISVSDLGYFDIPSTISSSSASSSAALAVASIQQQQQQQQQIQRQQQLQHDISGLLDTHVIHAELVIKLSMEAPYDLSNESDNPDDRTGDNDDDDDDKNGGKWNQIINKQRISPYDDSDELSIINNNKIDTSSSLLKFNESNGNGIDSGIDSRKNGGRINTFFHHFYQSTISWNSNHWFSTLLFGGFSILLLMSIIFMFLKRKTRIIHTHAKHRHRTFSNQQFDDDSINSNNNVEQIMIDGDENGNNHHDDNDDIHGHTLSPLRKSPIECPSFYQQNSQQQQQHLYYSQINNDPISSSTPTTITTNGSSSALIIDNNHLTHHHHHNHHYYDNSTTAATTGHLVLLNDHQQQETMSEATTTSATTTTSNGQSKSISPFSIGNTNVDYSDHHHHHHLMTMATINHPSTSFQSNSHHQHNSYALYDLAQITTAATAAQPLPQMPPSLSALPLSSSTTTTTTIPEEELIEMKSLMITANDLQNHHHHHHQYYPGHTSLSSMNNDVVVDDNDNNMPTITGSGTNLLLIQHQHQQPTNE</sequence>
<dbReference type="GO" id="GO:0005509">
    <property type="term" value="F:calcium ion binding"/>
    <property type="evidence" value="ECO:0007669"/>
    <property type="project" value="UniProtKB-UniRule"/>
</dbReference>
<dbReference type="PANTHER" id="PTHR24027:SF438">
    <property type="entry name" value="CADHERIN 23"/>
    <property type="match status" value="1"/>
</dbReference>
<evidence type="ECO:0000256" key="3">
    <source>
        <dbReference type="ARBA" id="ARBA00022837"/>
    </source>
</evidence>
<keyword evidence="7" id="KW-1133">Transmembrane helix</keyword>
<feature type="transmembrane region" description="Helical" evidence="7">
    <location>
        <begin position="616"/>
        <end position="638"/>
    </location>
</feature>
<evidence type="ECO:0000256" key="6">
    <source>
        <dbReference type="SAM" id="MobiDB-lite"/>
    </source>
</evidence>
<feature type="region of interest" description="Disordered" evidence="6">
    <location>
        <begin position="514"/>
        <end position="541"/>
    </location>
</feature>
<dbReference type="InterPro" id="IPR015919">
    <property type="entry name" value="Cadherin-like_sf"/>
</dbReference>
<dbReference type="CDD" id="cd11304">
    <property type="entry name" value="Cadherin_repeat"/>
    <property type="match status" value="2"/>
</dbReference>
<feature type="compositionally biased region" description="Basic and acidic residues" evidence="6">
    <location>
        <begin position="683"/>
        <end position="695"/>
    </location>
</feature>